<organism evidence="1 2">
    <name type="scientific">Marasmius crinis-equi</name>
    <dbReference type="NCBI Taxonomy" id="585013"/>
    <lineage>
        <taxon>Eukaryota</taxon>
        <taxon>Fungi</taxon>
        <taxon>Dikarya</taxon>
        <taxon>Basidiomycota</taxon>
        <taxon>Agaricomycotina</taxon>
        <taxon>Agaricomycetes</taxon>
        <taxon>Agaricomycetidae</taxon>
        <taxon>Agaricales</taxon>
        <taxon>Marasmiineae</taxon>
        <taxon>Marasmiaceae</taxon>
        <taxon>Marasmius</taxon>
    </lineage>
</organism>
<protein>
    <submittedName>
        <fullName evidence="1">Uncharacterized protein</fullName>
    </submittedName>
</protein>
<proteinExistence type="predicted"/>
<keyword evidence="2" id="KW-1185">Reference proteome</keyword>
<accession>A0ABR3FX43</accession>
<name>A0ABR3FX43_9AGAR</name>
<gene>
    <name evidence="1" type="ORF">V5O48_001958</name>
</gene>
<dbReference type="Proteomes" id="UP001465976">
    <property type="component" value="Unassembled WGS sequence"/>
</dbReference>
<sequence>MDTQQELDHVIDTLVTFAHDWLLGFIHAMKTYRATVGLPPPHPHYPLPVEFPFGGLTEVFHWVQIFDNATQVDRSFRVRMRHYEGNADRWEPLLWTIYSGTITFGSVELDRRVYVDQSVFSVDPLFVLEGMADAVKRRTKLTVSSRILMQQVSQVHDENIWYELFEVRTASNELVKELGRRRIPRPRFCPDCRVWVPHAGPPYCLEHLSSRV</sequence>
<dbReference type="EMBL" id="JBAHYK010000041">
    <property type="protein sequence ID" value="KAL0580025.1"/>
    <property type="molecule type" value="Genomic_DNA"/>
</dbReference>
<evidence type="ECO:0000313" key="2">
    <source>
        <dbReference type="Proteomes" id="UP001465976"/>
    </source>
</evidence>
<reference evidence="1 2" key="1">
    <citation type="submission" date="2024-02" db="EMBL/GenBank/DDBJ databases">
        <title>A draft genome for the cacao thread blight pathogen Marasmius crinis-equi.</title>
        <authorList>
            <person name="Cohen S.P."/>
            <person name="Baruah I.K."/>
            <person name="Amoako-Attah I."/>
            <person name="Bukari Y."/>
            <person name="Meinhardt L.W."/>
            <person name="Bailey B.A."/>
        </authorList>
    </citation>
    <scope>NUCLEOTIDE SEQUENCE [LARGE SCALE GENOMIC DNA]</scope>
    <source>
        <strain evidence="1 2">GH-76</strain>
    </source>
</reference>
<evidence type="ECO:0000313" key="1">
    <source>
        <dbReference type="EMBL" id="KAL0580025.1"/>
    </source>
</evidence>
<comment type="caution">
    <text evidence="1">The sequence shown here is derived from an EMBL/GenBank/DDBJ whole genome shotgun (WGS) entry which is preliminary data.</text>
</comment>